<dbReference type="PANTHER" id="PTHR31904">
    <property type="entry name" value="BYPASS OF STOP CODON PROTEIN 5-RELATED"/>
    <property type="match status" value="1"/>
</dbReference>
<evidence type="ECO:0000313" key="5">
    <source>
        <dbReference type="Proteomes" id="UP000694255"/>
    </source>
</evidence>
<gene>
    <name evidence="4" type="ORF">J8A68_002214</name>
</gene>
<keyword evidence="5" id="KW-1185">Reference proteome</keyword>
<accession>A0A8J5QPM8</accession>
<dbReference type="Pfam" id="PF04426">
    <property type="entry name" value="Bul1_C"/>
    <property type="match status" value="1"/>
</dbReference>
<evidence type="ECO:0000313" key="4">
    <source>
        <dbReference type="EMBL" id="KAG7664245.1"/>
    </source>
</evidence>
<evidence type="ECO:0008006" key="6">
    <source>
        <dbReference type="Google" id="ProtNLM"/>
    </source>
</evidence>
<name>A0A8J5QPM8_9ASCO</name>
<dbReference type="EMBL" id="JAGSYN010000101">
    <property type="protein sequence ID" value="KAG7664245.1"/>
    <property type="molecule type" value="Genomic_DNA"/>
</dbReference>
<dbReference type="InterPro" id="IPR022794">
    <property type="entry name" value="Bul1_C"/>
</dbReference>
<dbReference type="PANTHER" id="PTHR31904:SF1">
    <property type="entry name" value="BYPASS OF STOP CODON PROTEIN 5-RELATED"/>
    <property type="match status" value="1"/>
</dbReference>
<protein>
    <recommendedName>
        <fullName evidence="6">Bul1 N-terminal domain-containing protein</fullName>
    </recommendedName>
</protein>
<reference evidence="4 5" key="1">
    <citation type="journal article" date="2021" name="DNA Res.">
        <title>Genome analysis of Candida subhashii reveals its hybrid nature and dual mitochondrial genome conformations.</title>
        <authorList>
            <person name="Mixao V."/>
            <person name="Hegedusova E."/>
            <person name="Saus E."/>
            <person name="Pryszcz L.P."/>
            <person name="Cillingova A."/>
            <person name="Nosek J."/>
            <person name="Gabaldon T."/>
        </authorList>
    </citation>
    <scope>NUCLEOTIDE SEQUENCE [LARGE SCALE GENOMIC DNA]</scope>
    <source>
        <strain evidence="4 5">CBS 10753</strain>
    </source>
</reference>
<feature type="domain" description="Bul1 C-terminal" evidence="3">
    <location>
        <begin position="532"/>
        <end position="768"/>
    </location>
</feature>
<evidence type="ECO:0000259" key="2">
    <source>
        <dbReference type="Pfam" id="PF04425"/>
    </source>
</evidence>
<dbReference type="RefSeq" id="XP_049264477.1">
    <property type="nucleotide sequence ID" value="XM_049405941.1"/>
</dbReference>
<evidence type="ECO:0000256" key="1">
    <source>
        <dbReference type="SAM" id="MobiDB-lite"/>
    </source>
</evidence>
<dbReference type="GeneID" id="73469015"/>
<proteinExistence type="predicted"/>
<dbReference type="InterPro" id="IPR039634">
    <property type="entry name" value="Bul1-like"/>
</dbReference>
<feature type="compositionally biased region" description="Pro residues" evidence="1">
    <location>
        <begin position="20"/>
        <end position="30"/>
    </location>
</feature>
<feature type="region of interest" description="Disordered" evidence="1">
    <location>
        <begin position="1"/>
        <end position="33"/>
    </location>
</feature>
<comment type="caution">
    <text evidence="4">The sequence shown here is derived from an EMBL/GenBank/DDBJ whole genome shotgun (WGS) entry which is preliminary data.</text>
</comment>
<organism evidence="4 5">
    <name type="scientific">[Candida] subhashii</name>
    <dbReference type="NCBI Taxonomy" id="561895"/>
    <lineage>
        <taxon>Eukaryota</taxon>
        <taxon>Fungi</taxon>
        <taxon>Dikarya</taxon>
        <taxon>Ascomycota</taxon>
        <taxon>Saccharomycotina</taxon>
        <taxon>Pichiomycetes</taxon>
        <taxon>Debaryomycetaceae</taxon>
        <taxon>Spathaspora</taxon>
    </lineage>
</organism>
<dbReference type="InterPro" id="IPR007519">
    <property type="entry name" value="Bul1_N"/>
</dbReference>
<sequence length="769" mass="87379">MTRTYFHHEMSPPQEQPSTPSTPPQPPPPIANEDELLNNILPSYHMFQSTISKNLIPTNENYRIDPPLYEMTPINSATTSLLNSRVQSPIDSLLNSYNPMHQDDHMQEEQTDYNQQSDDLWKNTILANVDKLPNLTNSKGCISEHLDINIVFTEKVGQKGVEPTIIDPSTREFIQGDYIHGYVTFLNKSNQPVPFDMVYVVFEGTLTILDSTVSGLLDLEKPATRFKFLNMLDLFASWSYANIDRLITDNGDPHDWCDGETDPYDNTLLAIDVKRLFQPNVTYKRFFTFRIPEKLLDNTCEEHCLPLHCEIPPTLGIDRITTPPSVMLANKENLIRDLASIDSSISYSVDARIIGKASDYKYPVEKDQYVVSKLASCPIRVIPLPNLENTYLEKELAVERQVYFKAFLDTIINKIEYGHELLNQPVALRSGNLLTSTMSNEINNDGNKLRQLYDVAGSTITKTLHRHNHKPGNSDDDDVYQYLACLKKKTITGNTKHLGIISLSSIKNNYYINYTPPARFSKGKRVINTEINIPIELTYFIENLTTSKPHLPEIKAIDVEIVCLTIRSKRHPIPIEFTPDMFFPERQIESKNSTTGDNQPPNFDAIIIKEFQKNYLTEFHRLIKELSNDVIRIETKLYRDVKSLASLKTKYINLPVSNLVFKTTTEGGGIGSHTNIKTVPWKLETSSSTAGTGSNENSHALYTKKFTINLDLNNCSLKGIESTCHGLDQIVLVPSFQSCLISRVYYLKVCVKMIHGENLIIHVPLTIQR</sequence>
<dbReference type="AlphaFoldDB" id="A0A8J5QPM8"/>
<dbReference type="OrthoDB" id="420195at2759"/>
<feature type="compositionally biased region" description="Basic and acidic residues" evidence="1">
    <location>
        <begin position="1"/>
        <end position="10"/>
    </location>
</feature>
<evidence type="ECO:0000259" key="3">
    <source>
        <dbReference type="Pfam" id="PF04426"/>
    </source>
</evidence>
<dbReference type="Pfam" id="PF04425">
    <property type="entry name" value="Bul1_N"/>
    <property type="match status" value="1"/>
</dbReference>
<dbReference type="Proteomes" id="UP000694255">
    <property type="component" value="Unassembled WGS sequence"/>
</dbReference>
<feature type="domain" description="Bul1 N-terminal" evidence="2">
    <location>
        <begin position="33"/>
        <end position="426"/>
    </location>
</feature>